<feature type="compositionally biased region" description="Basic residues" evidence="4">
    <location>
        <begin position="118"/>
        <end position="132"/>
    </location>
</feature>
<evidence type="ECO:0000256" key="4">
    <source>
        <dbReference type="SAM" id="MobiDB-lite"/>
    </source>
</evidence>
<dbReference type="eggNOG" id="ENOG502RY1A">
    <property type="taxonomic scope" value="Eukaryota"/>
</dbReference>
<dbReference type="OrthoDB" id="5377312at2759"/>
<evidence type="ECO:0000256" key="3">
    <source>
        <dbReference type="ARBA" id="ARBA00023242"/>
    </source>
</evidence>
<reference evidence="6" key="1">
    <citation type="submission" date="2011-08" db="EMBL/GenBank/DDBJ databases">
        <title>The draft genome of Latimeria chalumnae.</title>
        <authorList>
            <person name="Di Palma F."/>
            <person name="Alfoldi J."/>
            <person name="Johnson J."/>
            <person name="Berlin A."/>
            <person name="Gnerre S."/>
            <person name="Jaffe D."/>
            <person name="MacCallum I."/>
            <person name="Young S."/>
            <person name="Walker B.J."/>
            <person name="Lander E."/>
            <person name="Lindblad-Toh K."/>
        </authorList>
    </citation>
    <scope>NUCLEOTIDE SEQUENCE [LARGE SCALE GENOMIC DNA]</scope>
    <source>
        <strain evidence="6">Wild caught</strain>
    </source>
</reference>
<organism evidence="5 6">
    <name type="scientific">Latimeria chalumnae</name>
    <name type="common">Coelacanth</name>
    <dbReference type="NCBI Taxonomy" id="7897"/>
    <lineage>
        <taxon>Eukaryota</taxon>
        <taxon>Metazoa</taxon>
        <taxon>Chordata</taxon>
        <taxon>Craniata</taxon>
        <taxon>Vertebrata</taxon>
        <taxon>Euteleostomi</taxon>
        <taxon>Coelacanthiformes</taxon>
        <taxon>Coelacanthidae</taxon>
        <taxon>Latimeria</taxon>
    </lineage>
</organism>
<dbReference type="Proteomes" id="UP000008672">
    <property type="component" value="Unassembled WGS sequence"/>
</dbReference>
<comment type="subcellular location">
    <subcellularLocation>
        <location evidence="1">Nucleus</location>
    </subcellularLocation>
</comment>
<name>H3AD50_LATCH</name>
<dbReference type="EMBL" id="AFYH01157391">
    <property type="status" value="NOT_ANNOTATED_CDS"/>
    <property type="molecule type" value="Genomic_DNA"/>
</dbReference>
<accession>H3AD50</accession>
<feature type="compositionally biased region" description="Acidic residues" evidence="4">
    <location>
        <begin position="209"/>
        <end position="219"/>
    </location>
</feature>
<dbReference type="GeneID" id="102349043"/>
<dbReference type="HOGENOM" id="CLU_084309_0_0_1"/>
<dbReference type="Bgee" id="ENSLACG00000006709">
    <property type="expression patterns" value="Expressed in muscle tissue and 2 other cell types or tissues"/>
</dbReference>
<feature type="compositionally biased region" description="Basic and acidic residues" evidence="4">
    <location>
        <begin position="96"/>
        <end position="117"/>
    </location>
</feature>
<dbReference type="EMBL" id="AFYH01157394">
    <property type="status" value="NOT_ANNOTATED_CDS"/>
    <property type="molecule type" value="Genomic_DNA"/>
</dbReference>
<protein>
    <submittedName>
        <fullName evidence="5">RNA polymerase III subunit G</fullName>
    </submittedName>
</protein>
<keyword evidence="3" id="KW-0539">Nucleus</keyword>
<dbReference type="GeneTree" id="ENSGT01080000258348"/>
<feature type="region of interest" description="Disordered" evidence="4">
    <location>
        <begin position="96"/>
        <end position="219"/>
    </location>
</feature>
<dbReference type="CTD" id="10622"/>
<proteinExistence type="inferred from homology"/>
<dbReference type="EMBL" id="AFYH01157392">
    <property type="status" value="NOT_ANNOTATED_CDS"/>
    <property type="molecule type" value="Genomic_DNA"/>
</dbReference>
<dbReference type="InterPro" id="IPR024661">
    <property type="entry name" value="RNA_pol_III_Rpc31"/>
</dbReference>
<dbReference type="OMA" id="MPRKKCR"/>
<reference evidence="5" key="3">
    <citation type="submission" date="2025-09" db="UniProtKB">
        <authorList>
            <consortium name="Ensembl"/>
        </authorList>
    </citation>
    <scope>IDENTIFICATION</scope>
</reference>
<sequence length="219" mass="25129">MSGKGRGRGRASFTFNIEAIGFSKGEALPESTFQPRPLFPPTDFKPVPLKTGDDEDYMMALKQELRGSLRKLPFCIAAQRENKGIERYADKYQKEKDKEIDMSWTPDWRRLPRELKPSSKKLKRKVKVKAKTKPAAEKPNVDVIQKLEDLEKKDAEAKSDEEPEAKEKGKKEGEEEEAEAEEEYDEEELEEENDYIDAYFDNGEGFGGESDDNMDEATY</sequence>
<dbReference type="PANTHER" id="PTHR15367:SF3">
    <property type="entry name" value="DNA-DIRECTED RNA POLYMERASE III SUBUNIT RPC7"/>
    <property type="match status" value="1"/>
</dbReference>
<feature type="compositionally biased region" description="Acidic residues" evidence="4">
    <location>
        <begin position="174"/>
        <end position="195"/>
    </location>
</feature>
<dbReference type="EMBL" id="AFYH01157393">
    <property type="status" value="NOT_ANNOTATED_CDS"/>
    <property type="molecule type" value="Genomic_DNA"/>
</dbReference>
<dbReference type="RefSeq" id="XP_006005115.1">
    <property type="nucleotide sequence ID" value="XM_006005053.3"/>
</dbReference>
<dbReference type="InParanoid" id="H3AD50"/>
<dbReference type="GO" id="GO:0005666">
    <property type="term" value="C:RNA polymerase III complex"/>
    <property type="evidence" value="ECO:0007669"/>
    <property type="project" value="UniProtKB-UniRule"/>
</dbReference>
<evidence type="ECO:0000313" key="6">
    <source>
        <dbReference type="Proteomes" id="UP000008672"/>
    </source>
</evidence>
<dbReference type="AlphaFoldDB" id="H3AD50"/>
<evidence type="ECO:0000256" key="1">
    <source>
        <dbReference type="ARBA" id="ARBA00004123"/>
    </source>
</evidence>
<dbReference type="FunCoup" id="H3AD50">
    <property type="interactions" value="2528"/>
</dbReference>
<feature type="compositionally biased region" description="Basic and acidic residues" evidence="4">
    <location>
        <begin position="134"/>
        <end position="173"/>
    </location>
</feature>
<dbReference type="KEGG" id="lcm:102349043"/>
<dbReference type="Ensembl" id="ENSLACT00000007635.1">
    <property type="protein sequence ID" value="ENSLACP00000007571.1"/>
    <property type="gene ID" value="ENSLACG00000006709.1"/>
</dbReference>
<evidence type="ECO:0000256" key="2">
    <source>
        <dbReference type="ARBA" id="ARBA00008352"/>
    </source>
</evidence>
<keyword evidence="6" id="KW-1185">Reference proteome</keyword>
<reference evidence="5" key="2">
    <citation type="submission" date="2025-08" db="UniProtKB">
        <authorList>
            <consortium name="Ensembl"/>
        </authorList>
    </citation>
    <scope>IDENTIFICATION</scope>
</reference>
<comment type="similarity">
    <text evidence="2">Belongs to the eukaryotic RPC7 RNA polymerase subunit family.</text>
</comment>
<evidence type="ECO:0000313" key="5">
    <source>
        <dbReference type="Ensembl" id="ENSLACP00000007571.1"/>
    </source>
</evidence>
<gene>
    <name evidence="5" type="primary">POLR3G</name>
</gene>
<dbReference type="PANTHER" id="PTHR15367">
    <property type="entry name" value="DNA-DIRECTED RNA POLYMERASE III"/>
    <property type="match status" value="1"/>
</dbReference>
<dbReference type="Pfam" id="PF11705">
    <property type="entry name" value="RNA_pol_3_Rpc31"/>
    <property type="match status" value="1"/>
</dbReference>
<dbReference type="GO" id="GO:0006383">
    <property type="term" value="P:transcription by RNA polymerase III"/>
    <property type="evidence" value="ECO:0007669"/>
    <property type="project" value="UniProtKB-UniRule"/>
</dbReference>
<feature type="region of interest" description="Disordered" evidence="4">
    <location>
        <begin position="31"/>
        <end position="51"/>
    </location>
</feature>
<dbReference type="STRING" id="7897.ENSLACP00000007571"/>